<dbReference type="Gene3D" id="1.20.1260.60">
    <property type="entry name" value="Vacuolar protein sorting-associated protein Ist1"/>
    <property type="match status" value="1"/>
</dbReference>
<dbReference type="EMBL" id="KZ453045">
    <property type="protein sequence ID" value="PKA47842.1"/>
    <property type="molecule type" value="Genomic_DNA"/>
</dbReference>
<dbReference type="Proteomes" id="UP000236161">
    <property type="component" value="Unassembled WGS sequence"/>
</dbReference>
<sequence length="275" mass="31484">MIEKYCGCLLENLSTMRKERECPKEAMEAVATLIFAAARFSDLPELAELRLVFNERYETQINTCLNPEFVEKMQKKTFHKEKKLQLMQDISQEYSVSWNVKAFEDQILKSCQPEQSKKLLPAKDKAFSEILHEGTSYKEQLDASTKYEPHGSSVQRHQVRSEDQSDIHLNLKSDNIYSTDAIGTIKKQRSVNQRRELTRQNRFHHDSEDLQERELQNDPRKDSLMKITGASIASIVPNTARASEDLIVASGHVHPRLPDYDNLAARIATLSSSSA</sequence>
<reference evidence="3 4" key="1">
    <citation type="journal article" date="2017" name="Nature">
        <title>The Apostasia genome and the evolution of orchids.</title>
        <authorList>
            <person name="Zhang G.Q."/>
            <person name="Liu K.W."/>
            <person name="Li Z."/>
            <person name="Lohaus R."/>
            <person name="Hsiao Y.Y."/>
            <person name="Niu S.C."/>
            <person name="Wang J.Y."/>
            <person name="Lin Y.C."/>
            <person name="Xu Q."/>
            <person name="Chen L.J."/>
            <person name="Yoshida K."/>
            <person name="Fujiwara S."/>
            <person name="Wang Z.W."/>
            <person name="Zhang Y.Q."/>
            <person name="Mitsuda N."/>
            <person name="Wang M."/>
            <person name="Liu G.H."/>
            <person name="Pecoraro L."/>
            <person name="Huang H.X."/>
            <person name="Xiao X.J."/>
            <person name="Lin M."/>
            <person name="Wu X.Y."/>
            <person name="Wu W.L."/>
            <person name="Chen Y.Y."/>
            <person name="Chang S.B."/>
            <person name="Sakamoto S."/>
            <person name="Ohme-Takagi M."/>
            <person name="Yagi M."/>
            <person name="Zeng S.J."/>
            <person name="Shen C.Y."/>
            <person name="Yeh C.M."/>
            <person name="Luo Y.B."/>
            <person name="Tsai W.C."/>
            <person name="Van de Peer Y."/>
            <person name="Liu Z.J."/>
        </authorList>
    </citation>
    <scope>NUCLEOTIDE SEQUENCE [LARGE SCALE GENOMIC DNA]</scope>
    <source>
        <strain evidence="4">cv. Shenzhen</strain>
        <tissue evidence="3">Stem</tissue>
    </source>
</reference>
<feature type="compositionally biased region" description="Basic and acidic residues" evidence="2">
    <location>
        <begin position="140"/>
        <end position="149"/>
    </location>
</feature>
<evidence type="ECO:0000313" key="4">
    <source>
        <dbReference type="Proteomes" id="UP000236161"/>
    </source>
</evidence>
<dbReference type="Pfam" id="PF03398">
    <property type="entry name" value="Ist1"/>
    <property type="match status" value="1"/>
</dbReference>
<dbReference type="PANTHER" id="PTHR12161">
    <property type="entry name" value="IST1 FAMILY MEMBER"/>
    <property type="match status" value="1"/>
</dbReference>
<organism evidence="3 4">
    <name type="scientific">Apostasia shenzhenica</name>
    <dbReference type="NCBI Taxonomy" id="1088818"/>
    <lineage>
        <taxon>Eukaryota</taxon>
        <taxon>Viridiplantae</taxon>
        <taxon>Streptophyta</taxon>
        <taxon>Embryophyta</taxon>
        <taxon>Tracheophyta</taxon>
        <taxon>Spermatophyta</taxon>
        <taxon>Magnoliopsida</taxon>
        <taxon>Liliopsida</taxon>
        <taxon>Asparagales</taxon>
        <taxon>Orchidaceae</taxon>
        <taxon>Apostasioideae</taxon>
        <taxon>Apostasia</taxon>
    </lineage>
</organism>
<accession>A0A2H9ZX52</accession>
<proteinExistence type="inferred from homology"/>
<feature type="region of interest" description="Disordered" evidence="2">
    <location>
        <begin position="140"/>
        <end position="164"/>
    </location>
</feature>
<dbReference type="OrthoDB" id="29853at2759"/>
<dbReference type="GO" id="GO:0015031">
    <property type="term" value="P:protein transport"/>
    <property type="evidence" value="ECO:0007669"/>
    <property type="project" value="InterPro"/>
</dbReference>
<dbReference type="STRING" id="1088818.A0A2H9ZX52"/>
<evidence type="ECO:0000256" key="1">
    <source>
        <dbReference type="ARBA" id="ARBA00005536"/>
    </source>
</evidence>
<comment type="similarity">
    <text evidence="1">Belongs to the IST1 family.</text>
</comment>
<dbReference type="InterPro" id="IPR005061">
    <property type="entry name" value="Ist1"/>
</dbReference>
<dbReference type="AlphaFoldDB" id="A0A2H9ZX52"/>
<evidence type="ECO:0008006" key="5">
    <source>
        <dbReference type="Google" id="ProtNLM"/>
    </source>
</evidence>
<dbReference type="InterPro" id="IPR042277">
    <property type="entry name" value="IST1-like"/>
</dbReference>
<dbReference type="PANTHER" id="PTHR12161:SF14">
    <property type="entry name" value="REGULATOR OF VPS4 ACTIVITY IN THE MVB PATHWAY PROTEIN"/>
    <property type="match status" value="1"/>
</dbReference>
<keyword evidence="4" id="KW-1185">Reference proteome</keyword>
<evidence type="ECO:0000256" key="2">
    <source>
        <dbReference type="SAM" id="MobiDB-lite"/>
    </source>
</evidence>
<evidence type="ECO:0000313" key="3">
    <source>
        <dbReference type="EMBL" id="PKA47842.1"/>
    </source>
</evidence>
<name>A0A2H9ZX52_9ASPA</name>
<gene>
    <name evidence="3" type="ORF">AXF42_Ash019853</name>
</gene>
<protein>
    <recommendedName>
        <fullName evidence="5">IST1-like protein</fullName>
    </recommendedName>
</protein>